<gene>
    <name evidence="1" type="ORF">GCM10023336_07950</name>
</gene>
<name>A0ABP9JUQ7_9ACTN</name>
<sequence>MARSVIEEKLQAARMLAEALAADDNNGSIDSMYIAGSLTAGLGNPTSDADLFVLYVDESAMGDDVTQYNVNGHRVDVERYTLDYVENAVETVTSFDLRRDNLTELHKLPGQLDFVCRLYTSETVAPSPALGGFKQRIDSSIATIRQVAVNYSAIAVNGHLEDFLGASVDGDFETAALVGQELTAFAGKAVVAASGDLYYSKKWVYKQLERTPVAGFPKDTFVDFQRGTWVERGTRAAEELVFFVQTCVAASQLLSRQGVSLDVWPWSAPQEGTEGRLWRNPSYNVLGQSDGILLHWELRRQLMLRDPAAFVWALCDGRSAQGVADAVRQLAEHVPALKALTPERIERLIESLRSRDLVSDEAYSVLDTI</sequence>
<dbReference type="EMBL" id="BAABKC010000011">
    <property type="protein sequence ID" value="GAA5044951.1"/>
    <property type="molecule type" value="Genomic_DNA"/>
</dbReference>
<accession>A0ABP9JUQ7</accession>
<proteinExistence type="predicted"/>
<dbReference type="Proteomes" id="UP001500124">
    <property type="component" value="Unassembled WGS sequence"/>
</dbReference>
<organism evidence="1 2">
    <name type="scientific">Streptomyces similanensis</name>
    <dbReference type="NCBI Taxonomy" id="1274988"/>
    <lineage>
        <taxon>Bacteria</taxon>
        <taxon>Bacillati</taxon>
        <taxon>Actinomycetota</taxon>
        <taxon>Actinomycetes</taxon>
        <taxon>Kitasatosporales</taxon>
        <taxon>Streptomycetaceae</taxon>
        <taxon>Streptomyces</taxon>
    </lineage>
</organism>
<dbReference type="InterPro" id="IPR008792">
    <property type="entry name" value="PQQD"/>
</dbReference>
<evidence type="ECO:0000313" key="2">
    <source>
        <dbReference type="Proteomes" id="UP001500124"/>
    </source>
</evidence>
<evidence type="ECO:0008006" key="3">
    <source>
        <dbReference type="Google" id="ProtNLM"/>
    </source>
</evidence>
<dbReference type="InterPro" id="IPR041881">
    <property type="entry name" value="PqqD_sf"/>
</dbReference>
<protein>
    <recommendedName>
        <fullName evidence="3">Nucleotidyltransferase domain-containing protein</fullName>
    </recommendedName>
</protein>
<evidence type="ECO:0000313" key="1">
    <source>
        <dbReference type="EMBL" id="GAA5044951.1"/>
    </source>
</evidence>
<reference evidence="2" key="1">
    <citation type="journal article" date="2019" name="Int. J. Syst. Evol. Microbiol.">
        <title>The Global Catalogue of Microorganisms (GCM) 10K type strain sequencing project: providing services to taxonomists for standard genome sequencing and annotation.</title>
        <authorList>
            <consortium name="The Broad Institute Genomics Platform"/>
            <consortium name="The Broad Institute Genome Sequencing Center for Infectious Disease"/>
            <person name="Wu L."/>
            <person name="Ma J."/>
        </authorList>
    </citation>
    <scope>NUCLEOTIDE SEQUENCE [LARGE SCALE GENOMIC DNA]</scope>
    <source>
        <strain evidence="2">JCM 18410</strain>
    </source>
</reference>
<dbReference type="Gene3D" id="1.10.10.1150">
    <property type="entry name" value="Coenzyme PQQ synthesis protein D (PqqD)"/>
    <property type="match status" value="1"/>
</dbReference>
<dbReference type="Pfam" id="PF05402">
    <property type="entry name" value="PqqD"/>
    <property type="match status" value="1"/>
</dbReference>
<keyword evidence="2" id="KW-1185">Reference proteome</keyword>
<comment type="caution">
    <text evidence="1">The sequence shown here is derived from an EMBL/GenBank/DDBJ whole genome shotgun (WGS) entry which is preliminary data.</text>
</comment>